<keyword evidence="3" id="KW-1185">Reference proteome</keyword>
<dbReference type="RefSeq" id="WP_208848911.1">
    <property type="nucleotide sequence ID" value="NZ_JAGGDJ010000015.1"/>
</dbReference>
<dbReference type="EMBL" id="JAGGDJ010000015">
    <property type="protein sequence ID" value="MBO7746114.1"/>
    <property type="molecule type" value="Genomic_DNA"/>
</dbReference>
<feature type="compositionally biased region" description="Low complexity" evidence="1">
    <location>
        <begin position="30"/>
        <end position="40"/>
    </location>
</feature>
<accession>A0ABS3WCV9</accession>
<sequence length="61" mass="6937">MMETIYVAEKIRSFREADWDRRIRRGEFVAPDAADAAEPASGQTKKQPARAGKLLDSQRDE</sequence>
<protein>
    <recommendedName>
        <fullName evidence="4">YfhD-like protein</fullName>
    </recommendedName>
</protein>
<reference evidence="2 3" key="1">
    <citation type="submission" date="2021-03" db="EMBL/GenBank/DDBJ databases">
        <title>Paenibacillus artemisicola MWE-103 whole genome sequence.</title>
        <authorList>
            <person name="Ham Y.J."/>
        </authorList>
    </citation>
    <scope>NUCLEOTIDE SEQUENCE [LARGE SCALE GENOMIC DNA]</scope>
    <source>
        <strain evidence="2 3">MWE-103</strain>
    </source>
</reference>
<proteinExistence type="predicted"/>
<organism evidence="2 3">
    <name type="scientific">Paenibacillus artemisiicola</name>
    <dbReference type="NCBI Taxonomy" id="1172618"/>
    <lineage>
        <taxon>Bacteria</taxon>
        <taxon>Bacillati</taxon>
        <taxon>Bacillota</taxon>
        <taxon>Bacilli</taxon>
        <taxon>Bacillales</taxon>
        <taxon>Paenibacillaceae</taxon>
        <taxon>Paenibacillus</taxon>
    </lineage>
</organism>
<name>A0ABS3WCV9_9BACL</name>
<evidence type="ECO:0000256" key="1">
    <source>
        <dbReference type="SAM" id="MobiDB-lite"/>
    </source>
</evidence>
<evidence type="ECO:0000313" key="2">
    <source>
        <dbReference type="EMBL" id="MBO7746114.1"/>
    </source>
</evidence>
<gene>
    <name evidence="2" type="ORF">I8J29_18040</name>
</gene>
<comment type="caution">
    <text evidence="2">The sequence shown here is derived from an EMBL/GenBank/DDBJ whole genome shotgun (WGS) entry which is preliminary data.</text>
</comment>
<evidence type="ECO:0008006" key="4">
    <source>
        <dbReference type="Google" id="ProtNLM"/>
    </source>
</evidence>
<evidence type="ECO:0000313" key="3">
    <source>
        <dbReference type="Proteomes" id="UP000670947"/>
    </source>
</evidence>
<feature type="region of interest" description="Disordered" evidence="1">
    <location>
        <begin position="30"/>
        <end position="61"/>
    </location>
</feature>
<dbReference type="Proteomes" id="UP000670947">
    <property type="component" value="Unassembled WGS sequence"/>
</dbReference>